<dbReference type="EMBL" id="KN817552">
    <property type="protein sequence ID" value="KJA22084.1"/>
    <property type="molecule type" value="Genomic_DNA"/>
</dbReference>
<dbReference type="AlphaFoldDB" id="A0A0D2NT84"/>
<evidence type="ECO:0000313" key="3">
    <source>
        <dbReference type="Proteomes" id="UP000054270"/>
    </source>
</evidence>
<organism evidence="2 3">
    <name type="scientific">Hypholoma sublateritium (strain FD-334 SS-4)</name>
    <dbReference type="NCBI Taxonomy" id="945553"/>
    <lineage>
        <taxon>Eukaryota</taxon>
        <taxon>Fungi</taxon>
        <taxon>Dikarya</taxon>
        <taxon>Basidiomycota</taxon>
        <taxon>Agaricomycotina</taxon>
        <taxon>Agaricomycetes</taxon>
        <taxon>Agaricomycetidae</taxon>
        <taxon>Agaricales</taxon>
        <taxon>Agaricineae</taxon>
        <taxon>Strophariaceae</taxon>
        <taxon>Hypholoma</taxon>
    </lineage>
</organism>
<name>A0A0D2NT84_HYPSF</name>
<gene>
    <name evidence="2" type="ORF">HYPSUDRAFT_67190</name>
</gene>
<proteinExistence type="predicted"/>
<protein>
    <submittedName>
        <fullName evidence="2">Uncharacterized protein</fullName>
    </submittedName>
</protein>
<evidence type="ECO:0000313" key="2">
    <source>
        <dbReference type="EMBL" id="KJA22084.1"/>
    </source>
</evidence>
<evidence type="ECO:0000256" key="1">
    <source>
        <dbReference type="SAM" id="MobiDB-lite"/>
    </source>
</evidence>
<sequence length="71" mass="8252">MNEDVDKASQFIMDTAKRRSTQPQPISGESILRGSDEEYKVGIQLENGQRGTKTVQNDWFNFIPRRSHQKR</sequence>
<dbReference type="Proteomes" id="UP000054270">
    <property type="component" value="Unassembled WGS sequence"/>
</dbReference>
<feature type="region of interest" description="Disordered" evidence="1">
    <location>
        <begin position="1"/>
        <end position="33"/>
    </location>
</feature>
<keyword evidence="3" id="KW-1185">Reference proteome</keyword>
<reference evidence="3" key="1">
    <citation type="submission" date="2014-04" db="EMBL/GenBank/DDBJ databases">
        <title>Evolutionary Origins and Diversification of the Mycorrhizal Mutualists.</title>
        <authorList>
            <consortium name="DOE Joint Genome Institute"/>
            <consortium name="Mycorrhizal Genomics Consortium"/>
            <person name="Kohler A."/>
            <person name="Kuo A."/>
            <person name="Nagy L.G."/>
            <person name="Floudas D."/>
            <person name="Copeland A."/>
            <person name="Barry K.W."/>
            <person name="Cichocki N."/>
            <person name="Veneault-Fourrey C."/>
            <person name="LaButti K."/>
            <person name="Lindquist E.A."/>
            <person name="Lipzen A."/>
            <person name="Lundell T."/>
            <person name="Morin E."/>
            <person name="Murat C."/>
            <person name="Riley R."/>
            <person name="Ohm R."/>
            <person name="Sun H."/>
            <person name="Tunlid A."/>
            <person name="Henrissat B."/>
            <person name="Grigoriev I.V."/>
            <person name="Hibbett D.S."/>
            <person name="Martin F."/>
        </authorList>
    </citation>
    <scope>NUCLEOTIDE SEQUENCE [LARGE SCALE GENOMIC DNA]</scope>
    <source>
        <strain evidence="3">FD-334 SS-4</strain>
    </source>
</reference>
<accession>A0A0D2NT84</accession>